<feature type="region of interest" description="Disordered" evidence="11">
    <location>
        <begin position="365"/>
        <end position="394"/>
    </location>
</feature>
<gene>
    <name evidence="13" type="ORF">Tci_038367</name>
</gene>
<evidence type="ECO:0000256" key="3">
    <source>
        <dbReference type="ARBA" id="ARBA00022759"/>
    </source>
</evidence>
<dbReference type="CDD" id="cd09272">
    <property type="entry name" value="RNase_HI_RT_Ty1"/>
    <property type="match status" value="1"/>
</dbReference>
<dbReference type="InterPro" id="IPR039537">
    <property type="entry name" value="Retrotran_Ty1/copia-like"/>
</dbReference>
<dbReference type="InterPro" id="IPR012337">
    <property type="entry name" value="RNaseH-like_sf"/>
</dbReference>
<name>A0A6L2LZ14_TANCI</name>
<keyword evidence="3" id="KW-0255">Endonuclease</keyword>
<dbReference type="GO" id="GO:0003676">
    <property type="term" value="F:nucleic acid binding"/>
    <property type="evidence" value="ECO:0007669"/>
    <property type="project" value="InterPro"/>
</dbReference>
<keyword evidence="7" id="KW-0695">RNA-directed DNA polymerase</keyword>
<dbReference type="GO" id="GO:0015074">
    <property type="term" value="P:DNA integration"/>
    <property type="evidence" value="ECO:0007669"/>
    <property type="project" value="UniProtKB-KW"/>
</dbReference>
<keyword evidence="2" id="KW-0479">Metal-binding</keyword>
<evidence type="ECO:0000256" key="10">
    <source>
        <dbReference type="ARBA" id="ARBA00023268"/>
    </source>
</evidence>
<dbReference type="GO" id="GO:0006508">
    <property type="term" value="P:proteolysis"/>
    <property type="evidence" value="ECO:0007669"/>
    <property type="project" value="UniProtKB-KW"/>
</dbReference>
<evidence type="ECO:0000256" key="9">
    <source>
        <dbReference type="ARBA" id="ARBA00023172"/>
    </source>
</evidence>
<evidence type="ECO:0000256" key="7">
    <source>
        <dbReference type="ARBA" id="ARBA00022918"/>
    </source>
</evidence>
<dbReference type="InterPro" id="IPR013103">
    <property type="entry name" value="RVT_2"/>
</dbReference>
<evidence type="ECO:0000256" key="2">
    <source>
        <dbReference type="ARBA" id="ARBA00022723"/>
    </source>
</evidence>
<feature type="region of interest" description="Disordered" evidence="11">
    <location>
        <begin position="1575"/>
        <end position="1599"/>
    </location>
</feature>
<dbReference type="GO" id="GO:0004519">
    <property type="term" value="F:endonuclease activity"/>
    <property type="evidence" value="ECO:0007669"/>
    <property type="project" value="UniProtKB-KW"/>
</dbReference>
<evidence type="ECO:0000313" key="13">
    <source>
        <dbReference type="EMBL" id="GEU66389.1"/>
    </source>
</evidence>
<dbReference type="InterPro" id="IPR036397">
    <property type="entry name" value="RNaseH_sf"/>
</dbReference>
<sequence>MFIPSDSTILKLQTTEDLQGDALLHYDAKIEVMNLILLSIPNDIYNSMDSCTSAKDMWKRVELDTFDDLFDYLQQFEKLVNTSREKKLEKSHDMLALIAHTGSSSKNTSSYYVTHLTFMVDYDDEYQQDVIQTNPEDPLASTTLNSGNTGRNNRRAYVQEEVVEGSNETGNVQRNLRTSSLGNTSTNEAGVILTDEQNDFLFADASRLEEIEDLGANICLMARIQPTNNTSGVRPSYDYAFISEMEKLEHENVSLYFQVQSLIKERYNVKIEYQKLFDSIKKTQSQTQKEIDELIAHVSKKTYAYGAIRVENQNLLFIISELKTRLKNVEKGKFVNTKFDMTNGFQTPLCVTPINKHAFQKKTDVPTTEENHVVSKPVTLQTSPDKQRGANSNKNVIAPGMYKVVITHESQTNKAKHGLYSTGMNAASSVRRSMNIDLHDKNNVSANSKNSAKKVAVYVRKNKKIDNISANVISKRRITLSINSRTPKSLDTTYVVLKTRFFEKLAQSKTLDTTSVVSKPKIDVGSVSKAKNKVVQIVLWIVDNGCSKHMTGDRSLLRNFIEKFMGTVRFGNDNFAPITATSTKSWLWHRRLSHLNFGTTNDFTRLDLVDGLLNFKYGNNHLCSACERGKSKKASHPLKLVPSDNSKLELLHMDLCRPMRVASINGKKYILVIVDDYSRYTWVYFLHSKDETPEIIKKFIAQAQLNYKAKVCKIHIDNGTEFKNATLKVHYEKLGIMQQFSTAQPELQRFNNHNSSAEPMNTPSKEDLDNLFGPMFEEYFGKKSSDTPINSAAQPTQFHEDSLSTSSINIEEHEAPPIETTSNEQTSPISLTKADEFHQEYSVDFEEDHPLDQVIGDPSKPVMTRQRLHTDSKVCIAKLVLWQKDTSRKKALILKAFASVARLEVVRVFIAYVAHKNTTIFQMDIKTTFLNGPLKEEVYVSQPERFIDLEFLNHVCRLKKALYDLKQAPRAWKHGLDEFVSMSTPMATERLDPDLQDADHAGYKDDYKSTSGGLKFLGGKLMNWSSNKRDCTAMSTAEAEYYNRIPMYSDSKSTIAISCNPVKHSKTKHIEIRYHFIKEHVEKGTLELYFVRTEYQLAYLFTKALPKERFEYLVHRIVIIMCPPESKILTNIIKNHLLRFSIATSSSVPWIYMAQFWHTLKEYGLKYRLKFMLDKKEISLTLDDFKTIFHLPQANDNNHDRFVPPPSIFDMVPFYKNELGFIMKLKTLSSFKTTGLLQLWQTLCKIFSKCLTTRVTGLDQPPLQIMQMMYCFINNIHVDYAELLWEGIYYSLYHSTSSIPYLRFTKIIIGHYMTNFPKISRRAQDKYHNLKDDDIMKNIFILGRYKDKVRMKIPAWMISEAMKHTEHYRIYAEVFGIDVPLTQSQLTESTQGTYRIPSAPRLEPRSDKESLDVEFTDVVIHVNVNEEEEEITDEVYELKQREYRKIIEESRNIPFPTPIRSPRIYTDLVSLDTEKLQERFMPRKSFTNLADHLQEVMVDSLPTMVENHVKEQVQKQVPEQVRDQVPKAIANDIPSQVDVSVRSYMSGHILHVHPAQLQTTSVPEQQYQLTYAVCPKDQDDPHDDAHPEGENNDDEIPTKQVSQDIIEEVSLTIDEVETGLLWSLSVFIRSLLISKRVHDFQLGIESYQHKVNLTAPKIYFPGIKKHEMFLIIYEPVYGIIYKNRKKEKRVMRHSEIHKFYDATLNRVLEGLKSYNNDVKYGYIKKDLTKDEAEYLKLFEEEIKVRLKYNRQMRRWETYVNGRPLGPRRERPK</sequence>
<dbReference type="Pfam" id="PF00665">
    <property type="entry name" value="rve"/>
    <property type="match status" value="1"/>
</dbReference>
<keyword evidence="8" id="KW-0808">Transferase</keyword>
<dbReference type="GO" id="GO:0003887">
    <property type="term" value="F:DNA-directed DNA polymerase activity"/>
    <property type="evidence" value="ECO:0007669"/>
    <property type="project" value="UniProtKB-KW"/>
</dbReference>
<keyword evidence="1" id="KW-0540">Nuclease</keyword>
<feature type="domain" description="Integrase catalytic" evidence="12">
    <location>
        <begin position="638"/>
        <end position="825"/>
    </location>
</feature>
<keyword evidence="9" id="KW-0233">DNA recombination</keyword>
<evidence type="ECO:0000259" key="12">
    <source>
        <dbReference type="PROSITE" id="PS50994"/>
    </source>
</evidence>
<dbReference type="Gene3D" id="3.30.420.10">
    <property type="entry name" value="Ribonuclease H-like superfamily/Ribonuclease H"/>
    <property type="match status" value="1"/>
</dbReference>
<keyword evidence="10" id="KW-0511">Multifunctional enzyme</keyword>
<dbReference type="SUPFAM" id="SSF53098">
    <property type="entry name" value="Ribonuclease H-like"/>
    <property type="match status" value="1"/>
</dbReference>
<reference evidence="13" key="1">
    <citation type="journal article" date="2019" name="Sci. Rep.">
        <title>Draft genome of Tanacetum cinerariifolium, the natural source of mosquito coil.</title>
        <authorList>
            <person name="Yamashiro T."/>
            <person name="Shiraishi A."/>
            <person name="Satake H."/>
            <person name="Nakayama K."/>
        </authorList>
    </citation>
    <scope>NUCLEOTIDE SEQUENCE</scope>
</reference>
<dbReference type="InterPro" id="IPR001584">
    <property type="entry name" value="Integrase_cat-core"/>
</dbReference>
<feature type="compositionally biased region" description="Polar residues" evidence="11">
    <location>
        <begin position="378"/>
        <end position="394"/>
    </location>
</feature>
<dbReference type="PANTHER" id="PTHR42648">
    <property type="entry name" value="TRANSPOSASE, PUTATIVE-RELATED"/>
    <property type="match status" value="1"/>
</dbReference>
<keyword evidence="8" id="KW-0548">Nucleotidyltransferase</keyword>
<feature type="compositionally biased region" description="Basic and acidic residues" evidence="11">
    <location>
        <begin position="1576"/>
        <end position="1589"/>
    </location>
</feature>
<protein>
    <submittedName>
        <fullName evidence="13">Retrotransposon protein, putative, Ty1-copia subclass</fullName>
    </submittedName>
</protein>
<evidence type="ECO:0000256" key="1">
    <source>
        <dbReference type="ARBA" id="ARBA00022722"/>
    </source>
</evidence>
<evidence type="ECO:0000256" key="6">
    <source>
        <dbReference type="ARBA" id="ARBA00022908"/>
    </source>
</evidence>
<dbReference type="GO" id="GO:0008233">
    <property type="term" value="F:peptidase activity"/>
    <property type="evidence" value="ECO:0007669"/>
    <property type="project" value="UniProtKB-KW"/>
</dbReference>
<keyword evidence="5" id="KW-0460">Magnesium</keyword>
<evidence type="ECO:0000256" key="11">
    <source>
        <dbReference type="SAM" id="MobiDB-lite"/>
    </source>
</evidence>
<keyword evidence="8" id="KW-0239">DNA-directed DNA polymerase</keyword>
<keyword evidence="4" id="KW-0378">Hydrolase</keyword>
<dbReference type="Pfam" id="PF07727">
    <property type="entry name" value="RVT_2"/>
    <property type="match status" value="1"/>
</dbReference>
<evidence type="ECO:0000256" key="8">
    <source>
        <dbReference type="ARBA" id="ARBA00022932"/>
    </source>
</evidence>
<evidence type="ECO:0000256" key="4">
    <source>
        <dbReference type="ARBA" id="ARBA00022801"/>
    </source>
</evidence>
<dbReference type="GO" id="GO:0003964">
    <property type="term" value="F:RNA-directed DNA polymerase activity"/>
    <property type="evidence" value="ECO:0007669"/>
    <property type="project" value="UniProtKB-KW"/>
</dbReference>
<dbReference type="Pfam" id="PF13976">
    <property type="entry name" value="gag_pre-integrs"/>
    <property type="match status" value="1"/>
</dbReference>
<keyword evidence="6" id="KW-0229">DNA integration</keyword>
<dbReference type="EMBL" id="BKCJ010005374">
    <property type="protein sequence ID" value="GEU66389.1"/>
    <property type="molecule type" value="Genomic_DNA"/>
</dbReference>
<organism evidence="13">
    <name type="scientific">Tanacetum cinerariifolium</name>
    <name type="common">Dalmatian daisy</name>
    <name type="synonym">Chrysanthemum cinerariifolium</name>
    <dbReference type="NCBI Taxonomy" id="118510"/>
    <lineage>
        <taxon>Eukaryota</taxon>
        <taxon>Viridiplantae</taxon>
        <taxon>Streptophyta</taxon>
        <taxon>Embryophyta</taxon>
        <taxon>Tracheophyta</taxon>
        <taxon>Spermatophyta</taxon>
        <taxon>Magnoliopsida</taxon>
        <taxon>eudicotyledons</taxon>
        <taxon>Gunneridae</taxon>
        <taxon>Pentapetalae</taxon>
        <taxon>asterids</taxon>
        <taxon>campanulids</taxon>
        <taxon>Asterales</taxon>
        <taxon>Asteraceae</taxon>
        <taxon>Asteroideae</taxon>
        <taxon>Anthemideae</taxon>
        <taxon>Anthemidinae</taxon>
        <taxon>Tanacetum</taxon>
    </lineage>
</organism>
<evidence type="ECO:0000256" key="5">
    <source>
        <dbReference type="ARBA" id="ARBA00022842"/>
    </source>
</evidence>
<dbReference type="PROSITE" id="PS50994">
    <property type="entry name" value="INTEGRASE"/>
    <property type="match status" value="1"/>
</dbReference>
<dbReference type="InterPro" id="IPR025724">
    <property type="entry name" value="GAG-pre-integrase_dom"/>
</dbReference>
<dbReference type="PANTHER" id="PTHR42648:SF11">
    <property type="entry name" value="TRANSPOSON TY4-P GAG-POL POLYPROTEIN"/>
    <property type="match status" value="1"/>
</dbReference>
<proteinExistence type="predicted"/>
<dbReference type="GO" id="GO:0005524">
    <property type="term" value="F:ATP binding"/>
    <property type="evidence" value="ECO:0007669"/>
    <property type="project" value="UniProtKB-KW"/>
</dbReference>
<dbReference type="GO" id="GO:0006310">
    <property type="term" value="P:DNA recombination"/>
    <property type="evidence" value="ECO:0007669"/>
    <property type="project" value="UniProtKB-KW"/>
</dbReference>
<accession>A0A6L2LZ14</accession>
<dbReference type="GO" id="GO:0046872">
    <property type="term" value="F:metal ion binding"/>
    <property type="evidence" value="ECO:0007669"/>
    <property type="project" value="UniProtKB-KW"/>
</dbReference>
<comment type="caution">
    <text evidence="13">The sequence shown here is derived from an EMBL/GenBank/DDBJ whole genome shotgun (WGS) entry which is preliminary data.</text>
</comment>